<evidence type="ECO:0000313" key="2">
    <source>
        <dbReference type="EMBL" id="NDV72964.1"/>
    </source>
</evidence>
<comment type="caution">
    <text evidence="2">The sequence shown here is derived from an EMBL/GenBank/DDBJ whole genome shotgun (WGS) entry which is preliminary data.</text>
</comment>
<sequence>MKKLMPLAAGIVASVLIVAAGCTTAQQQKLADVAATAKVQVAQACAVVQPTLLDLSASLPNDANLKQLAADNGEICAAAKALDSMNAQSLVNTLIPQAIVLVGLLPIDPAAQASIRLALGAASIALSNWLVVYGTSAAVFVAPAGSVAPFPTGGQAVPISSEAPAAASTPLTGVPLQ</sequence>
<dbReference type="PROSITE" id="PS51257">
    <property type="entry name" value="PROKAR_LIPOPROTEIN"/>
    <property type="match status" value="1"/>
</dbReference>
<protein>
    <recommendedName>
        <fullName evidence="3">Lipoprotein</fullName>
    </recommendedName>
</protein>
<evidence type="ECO:0000256" key="1">
    <source>
        <dbReference type="SAM" id="SignalP"/>
    </source>
</evidence>
<keyword evidence="1" id="KW-0732">Signal</keyword>
<dbReference type="RefSeq" id="WP_163123701.1">
    <property type="nucleotide sequence ID" value="NZ_JAAEAM010000012.1"/>
</dbReference>
<proteinExistence type="predicted"/>
<gene>
    <name evidence="2" type="ORF">GFJ35_12830</name>
</gene>
<dbReference type="AlphaFoldDB" id="A0A6B2MCI6"/>
<reference evidence="2" key="1">
    <citation type="submission" date="2019-11" db="EMBL/GenBank/DDBJ databases">
        <title>Burkholderia cenocepacia CF.</title>
        <authorList>
            <person name="Vianna E.F."/>
            <person name="Marques E.A."/>
            <person name="Albano R.M."/>
            <person name="Leao R.S."/>
        </authorList>
    </citation>
    <scope>NUCLEOTIDE SEQUENCE</scope>
    <source>
        <strain evidence="2">MS-2140</strain>
    </source>
</reference>
<accession>A0A6B2MCI6</accession>
<evidence type="ECO:0008006" key="3">
    <source>
        <dbReference type="Google" id="ProtNLM"/>
    </source>
</evidence>
<dbReference type="EMBL" id="JAAEAM010000012">
    <property type="protein sequence ID" value="NDV72964.1"/>
    <property type="molecule type" value="Genomic_DNA"/>
</dbReference>
<feature type="signal peptide" evidence="1">
    <location>
        <begin position="1"/>
        <end position="25"/>
    </location>
</feature>
<organism evidence="2">
    <name type="scientific">Burkholderia cenocepacia</name>
    <dbReference type="NCBI Taxonomy" id="95486"/>
    <lineage>
        <taxon>Bacteria</taxon>
        <taxon>Pseudomonadati</taxon>
        <taxon>Pseudomonadota</taxon>
        <taxon>Betaproteobacteria</taxon>
        <taxon>Burkholderiales</taxon>
        <taxon>Burkholderiaceae</taxon>
        <taxon>Burkholderia</taxon>
        <taxon>Burkholderia cepacia complex</taxon>
    </lineage>
</organism>
<name>A0A6B2MCI6_9BURK</name>
<feature type="chain" id="PRO_5025419406" description="Lipoprotein" evidence="1">
    <location>
        <begin position="26"/>
        <end position="177"/>
    </location>
</feature>